<protein>
    <submittedName>
        <fullName evidence="1">Uncharacterized protein</fullName>
    </submittedName>
</protein>
<dbReference type="AlphaFoldDB" id="A0A849SGS8"/>
<feature type="non-terminal residue" evidence="1">
    <location>
        <position position="127"/>
    </location>
</feature>
<sequence>MSRWIVACDACEVRFVTGGGVSGAAAGTRAWCEGCQRAVAAGEAVDRGCPRCAGELTTGAPRFEELFGQVQDLAAVVETWAGRPESLRRLLPERPRYLVDLTPPPSEVGDAARLRGALEALARGAAS</sequence>
<reference evidence="1 2" key="1">
    <citation type="submission" date="2020-04" db="EMBL/GenBank/DDBJ databases">
        <title>Metagenomic profiling of ammonia- and methane-oxidizing microorganisms in a Dutch drinking water treatment plant.</title>
        <authorList>
            <person name="Poghosyan L."/>
            <person name="Leucker S."/>
        </authorList>
    </citation>
    <scope>NUCLEOTIDE SEQUENCE [LARGE SCALE GENOMIC DNA]</scope>
    <source>
        <strain evidence="1">S-RSF-IL-03</strain>
    </source>
</reference>
<evidence type="ECO:0000313" key="2">
    <source>
        <dbReference type="Proteomes" id="UP000580839"/>
    </source>
</evidence>
<dbReference type="Proteomes" id="UP000580839">
    <property type="component" value="Unassembled WGS sequence"/>
</dbReference>
<name>A0A849SGS8_UNCEI</name>
<organism evidence="1 2">
    <name type="scientific">Eiseniibacteriota bacterium</name>
    <dbReference type="NCBI Taxonomy" id="2212470"/>
    <lineage>
        <taxon>Bacteria</taxon>
        <taxon>Candidatus Eiseniibacteriota</taxon>
    </lineage>
</organism>
<evidence type="ECO:0000313" key="1">
    <source>
        <dbReference type="EMBL" id="NOT32763.1"/>
    </source>
</evidence>
<accession>A0A849SGS8</accession>
<comment type="caution">
    <text evidence="1">The sequence shown here is derived from an EMBL/GenBank/DDBJ whole genome shotgun (WGS) entry which is preliminary data.</text>
</comment>
<gene>
    <name evidence="1" type="ORF">HOP12_01200</name>
</gene>
<proteinExistence type="predicted"/>
<dbReference type="EMBL" id="JABFRW010000012">
    <property type="protein sequence ID" value="NOT32763.1"/>
    <property type="molecule type" value="Genomic_DNA"/>
</dbReference>